<dbReference type="Pfam" id="PF13302">
    <property type="entry name" value="Acetyltransf_3"/>
    <property type="match status" value="1"/>
</dbReference>
<dbReference type="PANTHER" id="PTHR43415">
    <property type="entry name" value="SPERMIDINE N(1)-ACETYLTRANSFERASE"/>
    <property type="match status" value="1"/>
</dbReference>
<evidence type="ECO:0000313" key="3">
    <source>
        <dbReference type="Proteomes" id="UP001208017"/>
    </source>
</evidence>
<proteinExistence type="predicted"/>
<name>A0ABT3X8B8_9BACL</name>
<sequence length="182" mass="21198">MLQSLLIGDRLRLNALRDADIPLITAWYQDQNFLRNLDAIPVGLRSESSVREMIEGLMKRPTRDYGFAIRKKDTDELVGLTILDGILWNNGTCHVSIEIGEPSHRSRGYGREAMELVLDFAFQELNLHAVSLTVFSYNEPAIRLYEKLGFTKEGVRREYLHRDGKRHDLYLYGMLRREWEAR</sequence>
<dbReference type="Gene3D" id="3.40.630.30">
    <property type="match status" value="1"/>
</dbReference>
<comment type="caution">
    <text evidence="2">The sequence shown here is derived from an EMBL/GenBank/DDBJ whole genome shotgun (WGS) entry which is preliminary data.</text>
</comment>
<dbReference type="PROSITE" id="PS51186">
    <property type="entry name" value="GNAT"/>
    <property type="match status" value="1"/>
</dbReference>
<gene>
    <name evidence="2" type="ORF">OS242_20170</name>
</gene>
<dbReference type="SUPFAM" id="SSF55729">
    <property type="entry name" value="Acyl-CoA N-acyltransferases (Nat)"/>
    <property type="match status" value="1"/>
</dbReference>
<dbReference type="EMBL" id="JAPMLT010000017">
    <property type="protein sequence ID" value="MCX7572228.1"/>
    <property type="molecule type" value="Genomic_DNA"/>
</dbReference>
<dbReference type="InterPro" id="IPR016181">
    <property type="entry name" value="Acyl_CoA_acyltransferase"/>
</dbReference>
<reference evidence="2 3" key="1">
    <citation type="submission" date="2022-11" db="EMBL/GenBank/DDBJ databases">
        <title>Study of microbial diversity in lake waters.</title>
        <authorList>
            <person name="Zhang J."/>
        </authorList>
    </citation>
    <scope>NUCLEOTIDE SEQUENCE [LARGE SCALE GENOMIC DNA]</scope>
    <source>
        <strain evidence="2 3">DT12</strain>
    </source>
</reference>
<organism evidence="2 3">
    <name type="scientific">Tumebacillus lacus</name>
    <dbReference type="NCBI Taxonomy" id="2995335"/>
    <lineage>
        <taxon>Bacteria</taxon>
        <taxon>Bacillati</taxon>
        <taxon>Bacillota</taxon>
        <taxon>Bacilli</taxon>
        <taxon>Bacillales</taxon>
        <taxon>Alicyclobacillaceae</taxon>
        <taxon>Tumebacillus</taxon>
    </lineage>
</organism>
<protein>
    <submittedName>
        <fullName evidence="2">GNAT family protein</fullName>
    </submittedName>
</protein>
<dbReference type="InterPro" id="IPR000182">
    <property type="entry name" value="GNAT_dom"/>
</dbReference>
<dbReference type="RefSeq" id="WP_267153479.1">
    <property type="nucleotide sequence ID" value="NZ_JAPMLT010000017.1"/>
</dbReference>
<evidence type="ECO:0000313" key="2">
    <source>
        <dbReference type="EMBL" id="MCX7572228.1"/>
    </source>
</evidence>
<dbReference type="Proteomes" id="UP001208017">
    <property type="component" value="Unassembled WGS sequence"/>
</dbReference>
<accession>A0ABT3X8B8</accession>
<feature type="domain" description="N-acetyltransferase" evidence="1">
    <location>
        <begin position="11"/>
        <end position="176"/>
    </location>
</feature>
<keyword evidence="3" id="KW-1185">Reference proteome</keyword>
<dbReference type="PANTHER" id="PTHR43415:SF5">
    <property type="entry name" value="ACETYLTRANSFERASE"/>
    <property type="match status" value="1"/>
</dbReference>
<evidence type="ECO:0000259" key="1">
    <source>
        <dbReference type="PROSITE" id="PS51186"/>
    </source>
</evidence>